<dbReference type="EMBL" id="JAUIRO010000006">
    <property type="protein sequence ID" value="KAK0709473.1"/>
    <property type="molecule type" value="Genomic_DNA"/>
</dbReference>
<sequence>MNHRQDPHPAGREHQSYLTVESPLSQRQPGLGQNYLPLTPARAAHSSQWQPTFSDPMPHLPQNTTPQNTTSHPTRPASHITPERPPGDQGPSYTQGSSFHSTPESQLSSPYPVHNIIVPPRPGFNAHNSPPSHPLPWVILNPHDQWIDSAAFNPARPLHVSAVRPLSPTAPNDLQSRPGPINTLHELLSVTVNRMNGTALLDIGYDYALINESIARRLRLDLQPIPQARKLGILTPVGYREPTHWATITCDIPALSLTNYTLHVQAVDWQFPTAYVLILGRKVWEKATQAPSQTTSGPAPPPLIPNLEMMNRTQPEHMMVFQHTLPVGSRNLEPRGSPIYRSATQQAPQRSQHFLSAPSQRPVHDPFLGTQSNQSGSTDWTSVSAPNYTLSMNLTALSSQTSDHVGGTVDDSWPDDMCVTESRTQSLVLDYPSMSDALNTSDDLSLSLLRE</sequence>
<dbReference type="AlphaFoldDB" id="A0AA40DRN1"/>
<gene>
    <name evidence="2" type="ORF">B0T26DRAFT_407329</name>
</gene>
<evidence type="ECO:0000313" key="3">
    <source>
        <dbReference type="Proteomes" id="UP001172101"/>
    </source>
</evidence>
<accession>A0AA40DRN1</accession>
<keyword evidence="3" id="KW-1185">Reference proteome</keyword>
<dbReference type="GeneID" id="85318117"/>
<dbReference type="RefSeq" id="XP_060292777.1">
    <property type="nucleotide sequence ID" value="XM_060434847.1"/>
</dbReference>
<evidence type="ECO:0000313" key="2">
    <source>
        <dbReference type="EMBL" id="KAK0709473.1"/>
    </source>
</evidence>
<proteinExistence type="predicted"/>
<feature type="compositionally biased region" description="Polar residues" evidence="1">
    <location>
        <begin position="16"/>
        <end position="28"/>
    </location>
</feature>
<comment type="caution">
    <text evidence="2">The sequence shown here is derived from an EMBL/GenBank/DDBJ whole genome shotgun (WGS) entry which is preliminary data.</text>
</comment>
<feature type="compositionally biased region" description="Polar residues" evidence="1">
    <location>
        <begin position="91"/>
        <end position="109"/>
    </location>
</feature>
<dbReference type="Proteomes" id="UP001172101">
    <property type="component" value="Unassembled WGS sequence"/>
</dbReference>
<evidence type="ECO:0000256" key="1">
    <source>
        <dbReference type="SAM" id="MobiDB-lite"/>
    </source>
</evidence>
<name>A0AA40DRN1_9PEZI</name>
<feature type="region of interest" description="Disordered" evidence="1">
    <location>
        <begin position="1"/>
        <end position="114"/>
    </location>
</feature>
<organism evidence="2 3">
    <name type="scientific">Lasiosphaeria miniovina</name>
    <dbReference type="NCBI Taxonomy" id="1954250"/>
    <lineage>
        <taxon>Eukaryota</taxon>
        <taxon>Fungi</taxon>
        <taxon>Dikarya</taxon>
        <taxon>Ascomycota</taxon>
        <taxon>Pezizomycotina</taxon>
        <taxon>Sordariomycetes</taxon>
        <taxon>Sordariomycetidae</taxon>
        <taxon>Sordariales</taxon>
        <taxon>Lasiosphaeriaceae</taxon>
        <taxon>Lasiosphaeria</taxon>
    </lineage>
</organism>
<feature type="compositionally biased region" description="Basic and acidic residues" evidence="1">
    <location>
        <begin position="1"/>
        <end position="15"/>
    </location>
</feature>
<feature type="compositionally biased region" description="Polar residues" evidence="1">
    <location>
        <begin position="61"/>
        <end position="73"/>
    </location>
</feature>
<protein>
    <submittedName>
        <fullName evidence="2">Uncharacterized protein</fullName>
    </submittedName>
</protein>
<reference evidence="2" key="1">
    <citation type="submission" date="2023-06" db="EMBL/GenBank/DDBJ databases">
        <title>Genome-scale phylogeny and comparative genomics of the fungal order Sordariales.</title>
        <authorList>
            <consortium name="Lawrence Berkeley National Laboratory"/>
            <person name="Hensen N."/>
            <person name="Bonometti L."/>
            <person name="Westerberg I."/>
            <person name="Brannstrom I.O."/>
            <person name="Guillou S."/>
            <person name="Cros-Aarteil S."/>
            <person name="Calhoun S."/>
            <person name="Haridas S."/>
            <person name="Kuo A."/>
            <person name="Mondo S."/>
            <person name="Pangilinan J."/>
            <person name="Riley R."/>
            <person name="LaButti K."/>
            <person name="Andreopoulos B."/>
            <person name="Lipzen A."/>
            <person name="Chen C."/>
            <person name="Yanf M."/>
            <person name="Daum C."/>
            <person name="Ng V."/>
            <person name="Clum A."/>
            <person name="Steindorff A."/>
            <person name="Ohm R."/>
            <person name="Martin F."/>
            <person name="Silar P."/>
            <person name="Natvig D."/>
            <person name="Lalanne C."/>
            <person name="Gautier V."/>
            <person name="Ament-velasquez S.L."/>
            <person name="Kruys A."/>
            <person name="Hutchinson M.I."/>
            <person name="Powell A.J."/>
            <person name="Barry K."/>
            <person name="Miller A.N."/>
            <person name="Grigoriev I.V."/>
            <person name="Debuchy R."/>
            <person name="Gladieux P."/>
            <person name="Thoren M.H."/>
            <person name="Johannesson H."/>
        </authorList>
    </citation>
    <scope>NUCLEOTIDE SEQUENCE</scope>
    <source>
        <strain evidence="2">SMH2392-1A</strain>
    </source>
</reference>